<reference evidence="4 5" key="1">
    <citation type="submission" date="2019-08" db="EMBL/GenBank/DDBJ databases">
        <title>Complete genome sequence of Spiroplasma chinense CCH (DSM 19755).</title>
        <authorList>
            <person name="Shen H.-Y."/>
            <person name="Lin Y.-C."/>
            <person name="Chou L."/>
            <person name="Kuo C.-H."/>
        </authorList>
    </citation>
    <scope>NUCLEOTIDE SEQUENCE [LARGE SCALE GENOMIC DNA]</scope>
    <source>
        <strain evidence="4 5">CCH</strain>
    </source>
</reference>
<organism evidence="4 5">
    <name type="scientific">Spiroplasma chinense</name>
    <dbReference type="NCBI Taxonomy" id="216932"/>
    <lineage>
        <taxon>Bacteria</taxon>
        <taxon>Bacillati</taxon>
        <taxon>Mycoplasmatota</taxon>
        <taxon>Mollicutes</taxon>
        <taxon>Entomoplasmatales</taxon>
        <taxon>Spiroplasmataceae</taxon>
        <taxon>Spiroplasma</taxon>
    </lineage>
</organism>
<evidence type="ECO:0000259" key="3">
    <source>
        <dbReference type="PROSITE" id="PS50893"/>
    </source>
</evidence>
<dbReference type="GO" id="GO:0016887">
    <property type="term" value="F:ATP hydrolysis activity"/>
    <property type="evidence" value="ECO:0007669"/>
    <property type="project" value="InterPro"/>
</dbReference>
<dbReference type="PROSITE" id="PS00211">
    <property type="entry name" value="ABC_TRANSPORTER_1"/>
    <property type="match status" value="1"/>
</dbReference>
<dbReference type="AlphaFoldDB" id="A0A5B9Y5U8"/>
<dbReference type="EMBL" id="CP043026">
    <property type="protein sequence ID" value="QEH62404.1"/>
    <property type="molecule type" value="Genomic_DNA"/>
</dbReference>
<dbReference type="Gene3D" id="3.40.50.300">
    <property type="entry name" value="P-loop containing nucleotide triphosphate hydrolases"/>
    <property type="match status" value="2"/>
</dbReference>
<evidence type="ECO:0000256" key="2">
    <source>
        <dbReference type="ARBA" id="ARBA00022840"/>
    </source>
</evidence>
<gene>
    <name evidence="4" type="ORF">SCHIN_v1c12110</name>
</gene>
<dbReference type="RefSeq" id="WP_166508762.1">
    <property type="nucleotide sequence ID" value="NZ_CP043026.1"/>
</dbReference>
<keyword evidence="1" id="KW-0547">Nucleotide-binding</keyword>
<dbReference type="SMART" id="SM00382">
    <property type="entry name" value="AAA"/>
    <property type="match status" value="2"/>
</dbReference>
<dbReference type="PANTHER" id="PTHR42855">
    <property type="entry name" value="ABC TRANSPORTER ATP-BINDING SUBUNIT"/>
    <property type="match status" value="1"/>
</dbReference>
<keyword evidence="2 4" id="KW-0067">ATP-binding</keyword>
<evidence type="ECO:0000256" key="1">
    <source>
        <dbReference type="ARBA" id="ARBA00022741"/>
    </source>
</evidence>
<dbReference type="CDD" id="cd03221">
    <property type="entry name" value="ABCF_EF-3"/>
    <property type="match status" value="2"/>
</dbReference>
<proteinExistence type="predicted"/>
<evidence type="ECO:0000313" key="5">
    <source>
        <dbReference type="Proteomes" id="UP000323144"/>
    </source>
</evidence>
<dbReference type="InterPro" id="IPR017871">
    <property type="entry name" value="ABC_transporter-like_CS"/>
</dbReference>
<dbReference type="InterPro" id="IPR032781">
    <property type="entry name" value="ABC_tran_Xtn"/>
</dbReference>
<dbReference type="FunFam" id="3.40.50.300:FF:000011">
    <property type="entry name" value="Putative ABC transporter ATP-binding component"/>
    <property type="match status" value="1"/>
</dbReference>
<dbReference type="InterPro" id="IPR003593">
    <property type="entry name" value="AAA+_ATPase"/>
</dbReference>
<evidence type="ECO:0000313" key="4">
    <source>
        <dbReference type="EMBL" id="QEH62404.1"/>
    </source>
</evidence>
<dbReference type="SUPFAM" id="SSF52540">
    <property type="entry name" value="P-loop containing nucleoside triphosphate hydrolases"/>
    <property type="match status" value="2"/>
</dbReference>
<name>A0A5B9Y5U8_9MOLU</name>
<feature type="domain" description="ABC transporter" evidence="3">
    <location>
        <begin position="4"/>
        <end position="256"/>
    </location>
</feature>
<dbReference type="InterPro" id="IPR003439">
    <property type="entry name" value="ABC_transporter-like_ATP-bd"/>
</dbReference>
<accession>A0A5B9Y5U8</accession>
<dbReference type="Proteomes" id="UP000323144">
    <property type="component" value="Chromosome"/>
</dbReference>
<keyword evidence="5" id="KW-1185">Reference proteome</keyword>
<dbReference type="Pfam" id="PF12848">
    <property type="entry name" value="ABC_tran_Xtn"/>
    <property type="match status" value="1"/>
</dbReference>
<dbReference type="GO" id="GO:0005524">
    <property type="term" value="F:ATP binding"/>
    <property type="evidence" value="ECO:0007669"/>
    <property type="project" value="UniProtKB-KW"/>
</dbReference>
<protein>
    <submittedName>
        <fullName evidence="4">ABC transporter ATP-binding protein</fullName>
    </submittedName>
</protein>
<dbReference type="KEGG" id="schi:SCHIN_v1c12110"/>
<dbReference type="PROSITE" id="PS50893">
    <property type="entry name" value="ABC_TRANSPORTER_2"/>
    <property type="match status" value="2"/>
</dbReference>
<dbReference type="PANTHER" id="PTHR42855:SF2">
    <property type="entry name" value="DRUG RESISTANCE ABC TRANSPORTER,ATP-BINDING PROTEIN"/>
    <property type="match status" value="1"/>
</dbReference>
<dbReference type="InterPro" id="IPR051309">
    <property type="entry name" value="ABCF_ATPase"/>
</dbReference>
<sequence>MGLANLYNITHKNGDKKLYEDTAIKVNKGEHIALIGPNGAGKTTLLNIIAGKIIPDKGEVEVHPRTKVGYLDQHQEVDKEQTVDAYLKLAFSSLYELEARMNKIYEDMAIEYKEDDLVKALKYQDILNLNDFDMIDKKIGNLVDGLGIGLDKLQMKMGELSGGQRGKVILAKLLLSDDDFLLLDEPTNFLDIQQVEWLAKFLQNFEKAFVMVSHDNDFINKTCGIIYALDNFKLTRFVGNYDKYLAESQMLREQYDKAFSAQQREIKKLETYVAKNKARASTAKSAQSRQKVLEKMDVMSERRDLTKPKFSFSYKRPSSSVVLEAKDLVIGYESPLLHELNFALREGEKCIISGRNGIGKTTFLKTAATEINPYSGKVDLGQGVDYAYFKQIEDVAGITPVQYLLRQFPDITESEARAKIGQFGVKNSLMVQSMEKLSGGEQTRVRLAALSMVPCSLLVLDEPTNHIDVLAKEALLEAIQAFKGTVLLTTHDINFSTLWADRVLDFETLV</sequence>
<feature type="domain" description="ABC transporter" evidence="3">
    <location>
        <begin position="321"/>
        <end position="510"/>
    </location>
</feature>
<dbReference type="InterPro" id="IPR027417">
    <property type="entry name" value="P-loop_NTPase"/>
</dbReference>
<dbReference type="Pfam" id="PF00005">
    <property type="entry name" value="ABC_tran"/>
    <property type="match status" value="2"/>
</dbReference>